<evidence type="ECO:0000313" key="2">
    <source>
        <dbReference type="Proteomes" id="UP000789525"/>
    </source>
</evidence>
<protein>
    <submittedName>
        <fullName evidence="1">16759_t:CDS:1</fullName>
    </submittedName>
</protein>
<dbReference type="Proteomes" id="UP000789525">
    <property type="component" value="Unassembled WGS sequence"/>
</dbReference>
<keyword evidence="2" id="KW-1185">Reference proteome</keyword>
<name>A0ACA9KES7_9GLOM</name>
<reference evidence="1" key="1">
    <citation type="submission" date="2021-06" db="EMBL/GenBank/DDBJ databases">
        <authorList>
            <person name="Kallberg Y."/>
            <person name="Tangrot J."/>
            <person name="Rosling A."/>
        </authorList>
    </citation>
    <scope>NUCLEOTIDE SEQUENCE</scope>
    <source>
        <strain evidence="1">CL356</strain>
    </source>
</reference>
<evidence type="ECO:0000313" key="1">
    <source>
        <dbReference type="EMBL" id="CAG8469588.1"/>
    </source>
</evidence>
<accession>A0ACA9KES7</accession>
<gene>
    <name evidence="1" type="ORF">ACOLOM_LOCUS1531</name>
</gene>
<comment type="caution">
    <text evidence="1">The sequence shown here is derived from an EMBL/GenBank/DDBJ whole genome shotgun (WGS) entry which is preliminary data.</text>
</comment>
<sequence length="70" mass="8083">MTFRPTNTAEINTENRLKIVKVATSFDPVFSKFKTGRIVFPFVETLLHNGGKKDVNERRTNTASSFWFLM</sequence>
<proteinExistence type="predicted"/>
<dbReference type="EMBL" id="CAJVPT010001820">
    <property type="protein sequence ID" value="CAG8469588.1"/>
    <property type="molecule type" value="Genomic_DNA"/>
</dbReference>
<organism evidence="1 2">
    <name type="scientific">Acaulospora colombiana</name>
    <dbReference type="NCBI Taxonomy" id="27376"/>
    <lineage>
        <taxon>Eukaryota</taxon>
        <taxon>Fungi</taxon>
        <taxon>Fungi incertae sedis</taxon>
        <taxon>Mucoromycota</taxon>
        <taxon>Glomeromycotina</taxon>
        <taxon>Glomeromycetes</taxon>
        <taxon>Diversisporales</taxon>
        <taxon>Acaulosporaceae</taxon>
        <taxon>Acaulospora</taxon>
    </lineage>
</organism>